<feature type="domain" description="TadE-like" evidence="2">
    <location>
        <begin position="16"/>
        <end position="57"/>
    </location>
</feature>
<name>A0A852WZ49_9MICO</name>
<evidence type="ECO:0000256" key="1">
    <source>
        <dbReference type="SAM" id="MobiDB-lite"/>
    </source>
</evidence>
<gene>
    <name evidence="3" type="ORF">BJY28_000761</name>
</gene>
<comment type="caution">
    <text evidence="3">The sequence shown here is derived from an EMBL/GenBank/DDBJ whole genome shotgun (WGS) entry which is preliminary data.</text>
</comment>
<dbReference type="RefSeq" id="WP_179461822.1">
    <property type="nucleotide sequence ID" value="NZ_JACBZX010000001.1"/>
</dbReference>
<protein>
    <submittedName>
        <fullName evidence="3">Flp pilus assembly protein TadG</fullName>
    </submittedName>
</protein>
<dbReference type="EMBL" id="JACBZX010000001">
    <property type="protein sequence ID" value="NYG36292.1"/>
    <property type="molecule type" value="Genomic_DNA"/>
</dbReference>
<proteinExistence type="predicted"/>
<keyword evidence="4" id="KW-1185">Reference proteome</keyword>
<organism evidence="3 4">
    <name type="scientific">Janibacter alkaliphilus</name>
    <dbReference type="NCBI Taxonomy" id="1069963"/>
    <lineage>
        <taxon>Bacteria</taxon>
        <taxon>Bacillati</taxon>
        <taxon>Actinomycetota</taxon>
        <taxon>Actinomycetes</taxon>
        <taxon>Micrococcales</taxon>
        <taxon>Intrasporangiaceae</taxon>
        <taxon>Janibacter</taxon>
    </lineage>
</organism>
<sequence>MRGLSALRRRARSARGSVSIEMVILLPLALTLLFLVVQGAVYYYARSAAMSSAQDGALSASAYESGDAAGEQRALEFAAQIGGDGVLEDPSVEVTRDEGAGTVTVTVTGTTMSLVPGWDPEVSQSATRDIEEFTAPKDYQKRGNPYGDDPRYETRPMSQEEIDEANAEAGSR</sequence>
<feature type="compositionally biased region" description="Basic and acidic residues" evidence="1">
    <location>
        <begin position="128"/>
        <end position="141"/>
    </location>
</feature>
<evidence type="ECO:0000313" key="4">
    <source>
        <dbReference type="Proteomes" id="UP000592181"/>
    </source>
</evidence>
<dbReference type="InterPro" id="IPR012495">
    <property type="entry name" value="TadE-like_dom"/>
</dbReference>
<evidence type="ECO:0000313" key="3">
    <source>
        <dbReference type="EMBL" id="NYG36292.1"/>
    </source>
</evidence>
<feature type="region of interest" description="Disordered" evidence="1">
    <location>
        <begin position="116"/>
        <end position="172"/>
    </location>
</feature>
<accession>A0A852WZ49</accession>
<dbReference type="Proteomes" id="UP000592181">
    <property type="component" value="Unassembled WGS sequence"/>
</dbReference>
<evidence type="ECO:0000259" key="2">
    <source>
        <dbReference type="Pfam" id="PF07811"/>
    </source>
</evidence>
<reference evidence="3 4" key="1">
    <citation type="submission" date="2020-07" db="EMBL/GenBank/DDBJ databases">
        <title>Sequencing the genomes of 1000 actinobacteria strains.</title>
        <authorList>
            <person name="Klenk H.-P."/>
        </authorList>
    </citation>
    <scope>NUCLEOTIDE SEQUENCE [LARGE SCALE GENOMIC DNA]</scope>
    <source>
        <strain evidence="3 4">DSM 24723</strain>
    </source>
</reference>
<dbReference type="Pfam" id="PF07811">
    <property type="entry name" value="TadE"/>
    <property type="match status" value="1"/>
</dbReference>
<dbReference type="AlphaFoldDB" id="A0A852WZ49"/>